<dbReference type="EMBL" id="FNPR01000001">
    <property type="protein sequence ID" value="SDY25145.1"/>
    <property type="molecule type" value="Genomic_DNA"/>
</dbReference>
<dbReference type="RefSeq" id="WP_089888288.1">
    <property type="nucleotide sequence ID" value="NZ_CALJFH010000011.1"/>
</dbReference>
<dbReference type="OrthoDB" id="9794206at2"/>
<dbReference type="STRING" id="576131.SAMN05444486_101982"/>
<evidence type="ECO:0000313" key="1">
    <source>
        <dbReference type="EMBL" id="SDY25145.1"/>
    </source>
</evidence>
<evidence type="ECO:0000313" key="2">
    <source>
        <dbReference type="Proteomes" id="UP000199026"/>
    </source>
</evidence>
<proteinExistence type="predicted"/>
<accession>A0A1H3ICH7</accession>
<dbReference type="GO" id="GO:0000271">
    <property type="term" value="P:polysaccharide biosynthetic process"/>
    <property type="evidence" value="ECO:0007669"/>
    <property type="project" value="InterPro"/>
</dbReference>
<organism evidence="1 2">
    <name type="scientific">Lentibacter algarum</name>
    <dbReference type="NCBI Taxonomy" id="576131"/>
    <lineage>
        <taxon>Bacteria</taxon>
        <taxon>Pseudomonadati</taxon>
        <taxon>Pseudomonadota</taxon>
        <taxon>Alphaproteobacteria</taxon>
        <taxon>Rhodobacterales</taxon>
        <taxon>Roseobacteraceae</taxon>
        <taxon>Lentibacter</taxon>
    </lineage>
</organism>
<dbReference type="Pfam" id="PF05159">
    <property type="entry name" value="Capsule_synth"/>
    <property type="match status" value="1"/>
</dbReference>
<dbReference type="InterPro" id="IPR007833">
    <property type="entry name" value="Capsule_polysaccharide_synth"/>
</dbReference>
<name>A0A1H3ICH7_9RHOB</name>
<sequence length="370" mass="40636">MKTAPFLAYLAEPHAEKMAFFEAVSAEFGDGVRLKTWPMSWRGYPETEARARACLARAKRQPKGAFGRWLKLLFLKGRYNWARRYFEARPEAAALCWQGLTGTRRAFMEGAKDAGAELLYAELAPLPLRRTLDAKGVNAEGSVPKQAAFYENVTADMTLLAELKAGFQARAPRRADVGQGKAHFDGARFLFVPLQVPDDSQMTLFAGWCGGLQGFIAALAEASRHLPEGWHLRVKEHPSSKVAVTDEINALIASGARIVLDNATDSFAQIAASAGVITINSSMGLQAMFWDKPVVITGEALYDIEGAVMRADSAAALGALCAQATELSFDADLRARMLTWLARDYYVSFDQGRLLEPEQIQRIRARGRAT</sequence>
<keyword evidence="2" id="KW-1185">Reference proteome</keyword>
<dbReference type="GeneID" id="78123767"/>
<dbReference type="GO" id="GO:0015774">
    <property type="term" value="P:polysaccharide transport"/>
    <property type="evidence" value="ECO:0007669"/>
    <property type="project" value="InterPro"/>
</dbReference>
<dbReference type="Proteomes" id="UP000199026">
    <property type="component" value="Unassembled WGS sequence"/>
</dbReference>
<dbReference type="AlphaFoldDB" id="A0A1H3ICH7"/>
<protein>
    <submittedName>
        <fullName evidence="1">Capsular polysaccharide export protein</fullName>
    </submittedName>
</protein>
<reference evidence="1 2" key="1">
    <citation type="submission" date="2016-10" db="EMBL/GenBank/DDBJ databases">
        <authorList>
            <person name="de Groot N.N."/>
        </authorList>
    </citation>
    <scope>NUCLEOTIDE SEQUENCE [LARGE SCALE GENOMIC DNA]</scope>
    <source>
        <strain evidence="1 2">DSM 24677</strain>
    </source>
</reference>
<gene>
    <name evidence="1" type="ORF">SAMN05444486_101982</name>
</gene>